<reference evidence="3" key="1">
    <citation type="submission" date="2023-03" db="EMBL/GenBank/DDBJ databases">
        <title>Massive genome expansion in bonnet fungi (Mycena s.s.) driven by repeated elements and novel gene families across ecological guilds.</title>
        <authorList>
            <consortium name="Lawrence Berkeley National Laboratory"/>
            <person name="Harder C.B."/>
            <person name="Miyauchi S."/>
            <person name="Viragh M."/>
            <person name="Kuo A."/>
            <person name="Thoen E."/>
            <person name="Andreopoulos B."/>
            <person name="Lu D."/>
            <person name="Skrede I."/>
            <person name="Drula E."/>
            <person name="Henrissat B."/>
            <person name="Morin E."/>
            <person name="Kohler A."/>
            <person name="Barry K."/>
            <person name="LaButti K."/>
            <person name="Morin E."/>
            <person name="Salamov A."/>
            <person name="Lipzen A."/>
            <person name="Mereny Z."/>
            <person name="Hegedus B."/>
            <person name="Baldrian P."/>
            <person name="Stursova M."/>
            <person name="Weitz H."/>
            <person name="Taylor A."/>
            <person name="Grigoriev I.V."/>
            <person name="Nagy L.G."/>
            <person name="Martin F."/>
            <person name="Kauserud H."/>
        </authorList>
    </citation>
    <scope>NUCLEOTIDE SEQUENCE</scope>
    <source>
        <strain evidence="3">CBHHK067</strain>
    </source>
</reference>
<comment type="caution">
    <text evidence="3">The sequence shown here is derived from an EMBL/GenBank/DDBJ whole genome shotgun (WGS) entry which is preliminary data.</text>
</comment>
<name>A0AAD7CY21_MYCRO</name>
<gene>
    <name evidence="3" type="ORF">B0H17DRAFT_1143756</name>
</gene>
<evidence type="ECO:0000313" key="3">
    <source>
        <dbReference type="EMBL" id="KAJ7664189.1"/>
    </source>
</evidence>
<dbReference type="Pfam" id="PF20149">
    <property type="entry name" value="DUF6532"/>
    <property type="match status" value="1"/>
</dbReference>
<protein>
    <recommendedName>
        <fullName evidence="2">DUF6532 domain-containing protein</fullName>
    </recommendedName>
</protein>
<accession>A0AAD7CY21</accession>
<sequence length="414" mass="45507">MPPLEQVHPSEVISNNEGSVDGAPDMTVFGGDGYEEEPWGTSQTREEDHISDDGDIHRAAQSSLQVNMQDVEVHKKRRRQRRVQQPSTVEAGDSEDDQPPRQRRRSAGSKGSRKKRTGRKQASRSIQDVDVSRQPIVKGSYPLLQKAIVLSNAWPVDSLTGGLQGCEDDDFGNMVLDAWDDAKEQLNGEDAGDPTPHETNLIRSRAPGVRAAFKKAAEALVRANYGLVDLQTLVNPTPELIAKTIENNRAIYEKAEHTFFYLDPFNTGIPDTMYRNAILQNVFNLACFGVKANWRGHYFEGLDTIPVETLGLIVAAVKCGLDAWKTGRPLDVAFDFDPYAGVYKNACAHLSGWVTFSKTQPIDVAQPLLKEMLRAARETAATATHVLVSAPETCETFSFAAFEANQPVATIAAA</sequence>
<keyword evidence="4" id="KW-1185">Reference proteome</keyword>
<evidence type="ECO:0000313" key="4">
    <source>
        <dbReference type="Proteomes" id="UP001221757"/>
    </source>
</evidence>
<dbReference type="AlphaFoldDB" id="A0AAD7CY21"/>
<dbReference type="EMBL" id="JARKIE010000225">
    <property type="protein sequence ID" value="KAJ7664189.1"/>
    <property type="molecule type" value="Genomic_DNA"/>
</dbReference>
<feature type="compositionally biased region" description="Basic residues" evidence="1">
    <location>
        <begin position="101"/>
        <end position="122"/>
    </location>
</feature>
<dbReference type="InterPro" id="IPR045341">
    <property type="entry name" value="DUF6532"/>
</dbReference>
<feature type="domain" description="DUF6532" evidence="2">
    <location>
        <begin position="144"/>
        <end position="352"/>
    </location>
</feature>
<evidence type="ECO:0000259" key="2">
    <source>
        <dbReference type="Pfam" id="PF20149"/>
    </source>
</evidence>
<organism evidence="3 4">
    <name type="scientific">Mycena rosella</name>
    <name type="common">Pink bonnet</name>
    <name type="synonym">Agaricus rosellus</name>
    <dbReference type="NCBI Taxonomy" id="1033263"/>
    <lineage>
        <taxon>Eukaryota</taxon>
        <taxon>Fungi</taxon>
        <taxon>Dikarya</taxon>
        <taxon>Basidiomycota</taxon>
        <taxon>Agaricomycotina</taxon>
        <taxon>Agaricomycetes</taxon>
        <taxon>Agaricomycetidae</taxon>
        <taxon>Agaricales</taxon>
        <taxon>Marasmiineae</taxon>
        <taxon>Mycenaceae</taxon>
        <taxon>Mycena</taxon>
    </lineage>
</organism>
<feature type="region of interest" description="Disordered" evidence="1">
    <location>
        <begin position="1"/>
        <end position="130"/>
    </location>
</feature>
<dbReference type="Proteomes" id="UP001221757">
    <property type="component" value="Unassembled WGS sequence"/>
</dbReference>
<evidence type="ECO:0000256" key="1">
    <source>
        <dbReference type="SAM" id="MobiDB-lite"/>
    </source>
</evidence>
<proteinExistence type="predicted"/>
<feature type="compositionally biased region" description="Basic and acidic residues" evidence="1">
    <location>
        <begin position="44"/>
        <end position="58"/>
    </location>
</feature>